<dbReference type="AlphaFoldDB" id="X1CPR0"/>
<name>X1CPR0_9ZZZZ</name>
<feature type="non-terminal residue" evidence="2">
    <location>
        <position position="1"/>
    </location>
</feature>
<dbReference type="Pfam" id="PF01272">
    <property type="entry name" value="GreA_GreB"/>
    <property type="match status" value="1"/>
</dbReference>
<dbReference type="PANTHER" id="PTHR30437:SF4">
    <property type="entry name" value="TRANSCRIPTION ELONGATION FACTOR GREA"/>
    <property type="match status" value="1"/>
</dbReference>
<sequence>NELEMAISRSEVIEIDKEQTEKIVFGTTVELRKIANNRNVIYQLVGPYESDPENGKISVTSPLGKALIGKEEEDAIKVKTPGGVQEFEILEMK</sequence>
<feature type="domain" description="Transcription elongation factor GreA/GreB C-terminal" evidence="1">
    <location>
        <begin position="19"/>
        <end position="92"/>
    </location>
</feature>
<dbReference type="FunFam" id="3.10.50.30:FF:000001">
    <property type="entry name" value="Transcription elongation factor GreA"/>
    <property type="match status" value="1"/>
</dbReference>
<dbReference type="GO" id="GO:0006354">
    <property type="term" value="P:DNA-templated transcription elongation"/>
    <property type="evidence" value="ECO:0007669"/>
    <property type="project" value="TreeGrafter"/>
</dbReference>
<dbReference type="GO" id="GO:0070063">
    <property type="term" value="F:RNA polymerase binding"/>
    <property type="evidence" value="ECO:0007669"/>
    <property type="project" value="InterPro"/>
</dbReference>
<reference evidence="2" key="1">
    <citation type="journal article" date="2014" name="Front. Microbiol.">
        <title>High frequency of phylogenetically diverse reductive dehalogenase-homologous genes in deep subseafloor sedimentary metagenomes.</title>
        <authorList>
            <person name="Kawai M."/>
            <person name="Futagami T."/>
            <person name="Toyoda A."/>
            <person name="Takaki Y."/>
            <person name="Nishi S."/>
            <person name="Hori S."/>
            <person name="Arai W."/>
            <person name="Tsubouchi T."/>
            <person name="Morono Y."/>
            <person name="Uchiyama I."/>
            <person name="Ito T."/>
            <person name="Fujiyama A."/>
            <person name="Inagaki F."/>
            <person name="Takami H."/>
        </authorList>
    </citation>
    <scope>NUCLEOTIDE SEQUENCE</scope>
    <source>
        <strain evidence="2">Expedition CK06-06</strain>
    </source>
</reference>
<dbReference type="Gene3D" id="3.10.50.30">
    <property type="entry name" value="Transcription elongation factor, GreA/GreB, C-terminal domain"/>
    <property type="match status" value="1"/>
</dbReference>
<dbReference type="EMBL" id="BART01036320">
    <property type="protein sequence ID" value="GAH09787.1"/>
    <property type="molecule type" value="Genomic_DNA"/>
</dbReference>
<dbReference type="InterPro" id="IPR001437">
    <property type="entry name" value="Tscrpt_elong_fac_GreA/B_C"/>
</dbReference>
<dbReference type="PANTHER" id="PTHR30437">
    <property type="entry name" value="TRANSCRIPTION ELONGATION FACTOR GREA"/>
    <property type="match status" value="1"/>
</dbReference>
<protein>
    <recommendedName>
        <fullName evidence="1">Transcription elongation factor GreA/GreB C-terminal domain-containing protein</fullName>
    </recommendedName>
</protein>
<evidence type="ECO:0000313" key="2">
    <source>
        <dbReference type="EMBL" id="GAH09787.1"/>
    </source>
</evidence>
<evidence type="ECO:0000259" key="1">
    <source>
        <dbReference type="Pfam" id="PF01272"/>
    </source>
</evidence>
<dbReference type="GO" id="GO:0032784">
    <property type="term" value="P:regulation of DNA-templated transcription elongation"/>
    <property type="evidence" value="ECO:0007669"/>
    <property type="project" value="InterPro"/>
</dbReference>
<organism evidence="2">
    <name type="scientific">marine sediment metagenome</name>
    <dbReference type="NCBI Taxonomy" id="412755"/>
    <lineage>
        <taxon>unclassified sequences</taxon>
        <taxon>metagenomes</taxon>
        <taxon>ecological metagenomes</taxon>
    </lineage>
</organism>
<comment type="caution">
    <text evidence="2">The sequence shown here is derived from an EMBL/GenBank/DDBJ whole genome shotgun (WGS) entry which is preliminary data.</text>
</comment>
<accession>X1CPR0</accession>
<dbReference type="GO" id="GO:0003677">
    <property type="term" value="F:DNA binding"/>
    <property type="evidence" value="ECO:0007669"/>
    <property type="project" value="InterPro"/>
</dbReference>
<gene>
    <name evidence="2" type="ORF">S01H4_61304</name>
</gene>
<dbReference type="InterPro" id="IPR036953">
    <property type="entry name" value="GreA/GreB_C_sf"/>
</dbReference>
<dbReference type="InterPro" id="IPR023459">
    <property type="entry name" value="Tscrpt_elong_fac_GreA/B_fam"/>
</dbReference>
<dbReference type="SUPFAM" id="SSF54534">
    <property type="entry name" value="FKBP-like"/>
    <property type="match status" value="1"/>
</dbReference>
<proteinExistence type="predicted"/>